<feature type="compositionally biased region" description="Polar residues" evidence="1">
    <location>
        <begin position="23"/>
        <end position="38"/>
    </location>
</feature>
<feature type="region of interest" description="Disordered" evidence="1">
    <location>
        <begin position="22"/>
        <end position="98"/>
    </location>
</feature>
<dbReference type="SMART" id="SM00332">
    <property type="entry name" value="PP2Cc"/>
    <property type="match status" value="1"/>
</dbReference>
<dbReference type="AlphaFoldDB" id="A0A9N8HFH9"/>
<feature type="signal peptide" evidence="2">
    <location>
        <begin position="1"/>
        <end position="22"/>
    </location>
</feature>
<evidence type="ECO:0000313" key="5">
    <source>
        <dbReference type="EMBL" id="CAB9510867.1"/>
    </source>
</evidence>
<protein>
    <submittedName>
        <fullName evidence="5">Linked kinase-associated serine/threonine phosphatase 2C</fullName>
    </submittedName>
</protein>
<dbReference type="InterPro" id="IPR011009">
    <property type="entry name" value="Kinase-like_dom_sf"/>
</dbReference>
<dbReference type="Gene3D" id="3.60.40.10">
    <property type="entry name" value="PPM-type phosphatase domain"/>
    <property type="match status" value="1"/>
</dbReference>
<keyword evidence="5" id="KW-0808">Transferase</keyword>
<feature type="domain" description="Protein kinase" evidence="3">
    <location>
        <begin position="319"/>
        <end position="778"/>
    </location>
</feature>
<dbReference type="PROSITE" id="PS00028">
    <property type="entry name" value="ZINC_FINGER_C2H2_1"/>
    <property type="match status" value="1"/>
</dbReference>
<evidence type="ECO:0000256" key="1">
    <source>
        <dbReference type="SAM" id="MobiDB-lite"/>
    </source>
</evidence>
<dbReference type="PANTHER" id="PTHR47992">
    <property type="entry name" value="PROTEIN PHOSPHATASE"/>
    <property type="match status" value="1"/>
</dbReference>
<dbReference type="GO" id="GO:0004722">
    <property type="term" value="F:protein serine/threonine phosphatase activity"/>
    <property type="evidence" value="ECO:0007669"/>
    <property type="project" value="InterPro"/>
</dbReference>
<evidence type="ECO:0000259" key="4">
    <source>
        <dbReference type="PROSITE" id="PS51746"/>
    </source>
</evidence>
<dbReference type="InterPro" id="IPR036457">
    <property type="entry name" value="PPM-type-like_dom_sf"/>
</dbReference>
<dbReference type="GO" id="GO:0005524">
    <property type="term" value="F:ATP binding"/>
    <property type="evidence" value="ECO:0007669"/>
    <property type="project" value="InterPro"/>
</dbReference>
<dbReference type="OrthoDB" id="43962at2759"/>
<organism evidence="5 6">
    <name type="scientific">Seminavis robusta</name>
    <dbReference type="NCBI Taxonomy" id="568900"/>
    <lineage>
        <taxon>Eukaryota</taxon>
        <taxon>Sar</taxon>
        <taxon>Stramenopiles</taxon>
        <taxon>Ochrophyta</taxon>
        <taxon>Bacillariophyta</taxon>
        <taxon>Bacillariophyceae</taxon>
        <taxon>Bacillariophycidae</taxon>
        <taxon>Naviculales</taxon>
        <taxon>Naviculaceae</taxon>
        <taxon>Seminavis</taxon>
    </lineage>
</organism>
<evidence type="ECO:0000256" key="2">
    <source>
        <dbReference type="SAM" id="SignalP"/>
    </source>
</evidence>
<dbReference type="GO" id="GO:0004672">
    <property type="term" value="F:protein kinase activity"/>
    <property type="evidence" value="ECO:0007669"/>
    <property type="project" value="InterPro"/>
</dbReference>
<sequence>MRLRRQSSSMLLLCCMVAAASAGQASTSESQTNTTATASEGLPPNPVGDHESEKAVQSSEGLQKQDSKDPTKDSDDGSTKAVERPPQDDQKQMSREEQRNWKRWVRNLLLREHIQDFVLLDGLLSHAWNRKGRPSRKMRANVLVYLENDDRRARTFALESALESSSRHHDVSGSTMMAPLNFEEGHNNHQLFEGMILQVDYQRGDGGFYNHFHDKLQIPVCQNLETASAALYAIDTYQLLEPLHLELGVSAKHAIDFAYTPVELSDVPTRKQEYHNEYYSPFALVDERAQYTDSTSWWQWWLPFGTRNSFWKGHDEQYKMSETAFAGGSHGEVWRGRRLCRDEHGSRRWMGYSSTVGEGATCRTTQDLIFKRLKVEHGYRLLEAGLREVYIGKLLAEEESANGLFTNYVNHFFREVPKKSTTLNPWTEGENDLELWIVFEDAGPSLRSYLYAPVSTGDFVVFQHSPAWTKLRQSAAKTSKRRKATAEKDMSISVIVDDDVDDDDDESQRRPKGKAGNNTVSGSEVMKEILRQVLTSAAFLHKHGIVHRDIKPSNTMCKTNLDLDTLRVRGGNGTEKLEIECVLGDFSSAWDSYTGKNLYTNGPSIEELTIEYAPPEALLGSSWDSFEVRRPQSYDSWSIGVLALELLLGSPSVFSVDQRTTALLTNKMQKRGASEKEIRRALYLAALSQFCIYVPSSTGSKSQRLSWPLRKGDPLYKIAMVKESCTLRDFHQALRARDPLGLGFDQSTDNLLQLIWGLLAWDPMDRITAEQALEHPYFTSSPKSNLVPGDHNALESQMLDPGMDFNVTDNVDQFICPKCGRVFNDWQSCHHHANARKHAKFCTYDRSKLPSSVNAHSMLPAHPKSGYYDIQGRRPTIEDFHSIHLIPSKEFFAVYDGHTGNIASKFAASTVYDHLTSRLAFLDEEVISGTVGWKESVKRNITEAFADIHQQFLKAVSFAGHGAMDNSGTTATAVYVTDEAVVVASIGDSRAVLSSSKGKNDGRSVIEMSAIQLTKDHVASDAEEAASVKSRGGKVSVVNGLARVNGALAITRSIGDAPLANVLSRVPHVISMTRAEVQDMCGTNGRDEVPCFIVLASDGLWDMISNQEAVDLVAQTISKYQSNSSNHVGGAFQEASEVLTLEAYVRGSTDNIGVCVISLN</sequence>
<dbReference type="SMART" id="SM00220">
    <property type="entry name" value="S_TKc"/>
    <property type="match status" value="1"/>
</dbReference>
<dbReference type="PROSITE" id="PS00108">
    <property type="entry name" value="PROTEIN_KINASE_ST"/>
    <property type="match status" value="1"/>
</dbReference>
<dbReference type="EMBL" id="CAICTM010000456">
    <property type="protein sequence ID" value="CAB9510867.1"/>
    <property type="molecule type" value="Genomic_DNA"/>
</dbReference>
<dbReference type="InterPro" id="IPR000719">
    <property type="entry name" value="Prot_kinase_dom"/>
</dbReference>
<reference evidence="5" key="1">
    <citation type="submission" date="2020-06" db="EMBL/GenBank/DDBJ databases">
        <authorList>
            <consortium name="Plant Systems Biology data submission"/>
        </authorList>
    </citation>
    <scope>NUCLEOTIDE SEQUENCE</scope>
    <source>
        <strain evidence="5">D6</strain>
    </source>
</reference>
<evidence type="ECO:0000313" key="6">
    <source>
        <dbReference type="Proteomes" id="UP001153069"/>
    </source>
</evidence>
<dbReference type="Proteomes" id="UP001153069">
    <property type="component" value="Unassembled WGS sequence"/>
</dbReference>
<dbReference type="PROSITE" id="PS51746">
    <property type="entry name" value="PPM_2"/>
    <property type="match status" value="1"/>
</dbReference>
<gene>
    <name evidence="5" type="ORF">SEMRO_457_G146800.1</name>
</gene>
<dbReference type="InterPro" id="IPR008271">
    <property type="entry name" value="Ser/Thr_kinase_AS"/>
</dbReference>
<dbReference type="CDD" id="cd00143">
    <property type="entry name" value="PP2Cc"/>
    <property type="match status" value="1"/>
</dbReference>
<dbReference type="InterPro" id="IPR001932">
    <property type="entry name" value="PPM-type_phosphatase-like_dom"/>
</dbReference>
<dbReference type="SUPFAM" id="SSF56112">
    <property type="entry name" value="Protein kinase-like (PK-like)"/>
    <property type="match status" value="1"/>
</dbReference>
<proteinExistence type="predicted"/>
<dbReference type="InterPro" id="IPR013087">
    <property type="entry name" value="Znf_C2H2_type"/>
</dbReference>
<feature type="compositionally biased region" description="Acidic residues" evidence="1">
    <location>
        <begin position="497"/>
        <end position="506"/>
    </location>
</feature>
<feature type="region of interest" description="Disordered" evidence="1">
    <location>
        <begin position="497"/>
        <end position="521"/>
    </location>
</feature>
<dbReference type="InterPro" id="IPR015655">
    <property type="entry name" value="PP2C"/>
</dbReference>
<keyword evidence="2" id="KW-0732">Signal</keyword>
<dbReference type="Pfam" id="PF00069">
    <property type="entry name" value="Pkinase"/>
    <property type="match status" value="1"/>
</dbReference>
<dbReference type="PROSITE" id="PS50011">
    <property type="entry name" value="PROTEIN_KINASE_DOM"/>
    <property type="match status" value="1"/>
</dbReference>
<name>A0A9N8HFH9_9STRA</name>
<keyword evidence="6" id="KW-1185">Reference proteome</keyword>
<feature type="domain" description="PPM-type phosphatase" evidence="4">
    <location>
        <begin position="864"/>
        <end position="1159"/>
    </location>
</feature>
<dbReference type="SUPFAM" id="SSF81606">
    <property type="entry name" value="PP2C-like"/>
    <property type="match status" value="1"/>
</dbReference>
<dbReference type="Gene3D" id="1.10.510.10">
    <property type="entry name" value="Transferase(Phosphotransferase) domain 1"/>
    <property type="match status" value="1"/>
</dbReference>
<feature type="compositionally biased region" description="Basic and acidic residues" evidence="1">
    <location>
        <begin position="63"/>
        <end position="98"/>
    </location>
</feature>
<feature type="chain" id="PRO_5040363307" evidence="2">
    <location>
        <begin position="23"/>
        <end position="1160"/>
    </location>
</feature>
<comment type="caution">
    <text evidence="5">The sequence shown here is derived from an EMBL/GenBank/DDBJ whole genome shotgun (WGS) entry which is preliminary data.</text>
</comment>
<keyword evidence="5" id="KW-0418">Kinase</keyword>
<evidence type="ECO:0000259" key="3">
    <source>
        <dbReference type="PROSITE" id="PS50011"/>
    </source>
</evidence>
<accession>A0A9N8HFH9</accession>
<dbReference type="Pfam" id="PF00481">
    <property type="entry name" value="PP2C"/>
    <property type="match status" value="1"/>
</dbReference>